<evidence type="ECO:0000256" key="6">
    <source>
        <dbReference type="SAM" id="Phobius"/>
    </source>
</evidence>
<evidence type="ECO:0000256" key="2">
    <source>
        <dbReference type="ARBA" id="ARBA00022481"/>
    </source>
</evidence>
<dbReference type="InterPro" id="IPR012902">
    <property type="entry name" value="N_methyl_site"/>
</dbReference>
<evidence type="ECO:0000313" key="8">
    <source>
        <dbReference type="Proteomes" id="UP000267187"/>
    </source>
</evidence>
<dbReference type="GO" id="GO:0016020">
    <property type="term" value="C:membrane"/>
    <property type="evidence" value="ECO:0007669"/>
    <property type="project" value="UniProtKB-SubCell"/>
</dbReference>
<dbReference type="PROSITE" id="PS00409">
    <property type="entry name" value="PROKAR_NTER_METHYL"/>
    <property type="match status" value="1"/>
</dbReference>
<dbReference type="GO" id="GO:0015628">
    <property type="term" value="P:protein secretion by the type II secretion system"/>
    <property type="evidence" value="ECO:0007669"/>
    <property type="project" value="InterPro"/>
</dbReference>
<keyword evidence="8" id="KW-1185">Reference proteome</keyword>
<evidence type="ECO:0000256" key="3">
    <source>
        <dbReference type="ARBA" id="ARBA00022692"/>
    </source>
</evidence>
<evidence type="ECO:0000256" key="5">
    <source>
        <dbReference type="ARBA" id="ARBA00023136"/>
    </source>
</evidence>
<name>A0A3M0A9M9_9GAMM</name>
<sequence length="171" mass="18720">MFSPNHQQQGFSLVEVLVVLVIIAVMVSAASLAIPNTNNEVVQRKVIFDWLLSCSDEARLSGQVLGLRWVEQEDSVIIEALALNQRMQQWTASECAQLARQSLGADLDISLEVAGLNIQLASDERLASIVADVIVQPSGEFTPFTLLVSGAQNYRIVSETGQTLVWHDEAD</sequence>
<dbReference type="EMBL" id="REFJ01000002">
    <property type="protein sequence ID" value="RMA81326.1"/>
    <property type="molecule type" value="Genomic_DNA"/>
</dbReference>
<dbReference type="PRINTS" id="PR00885">
    <property type="entry name" value="BCTERIALGSPH"/>
</dbReference>
<dbReference type="Gene3D" id="3.55.40.10">
    <property type="entry name" value="minor pseudopilin epsh domain"/>
    <property type="match status" value="1"/>
</dbReference>
<gene>
    <name evidence="7" type="ORF">DFR27_1143</name>
</gene>
<dbReference type="AlphaFoldDB" id="A0A3M0A9M9"/>
<reference evidence="7 8" key="1">
    <citation type="submission" date="2018-10" db="EMBL/GenBank/DDBJ databases">
        <title>Genomic Encyclopedia of Type Strains, Phase IV (KMG-IV): sequencing the most valuable type-strain genomes for metagenomic binning, comparative biology and taxonomic classification.</title>
        <authorList>
            <person name="Goeker M."/>
        </authorList>
    </citation>
    <scope>NUCLEOTIDE SEQUENCE [LARGE SCALE GENOMIC DNA]</scope>
    <source>
        <strain evidence="7 8">DSM 25080</strain>
    </source>
</reference>
<dbReference type="RefSeq" id="WP_121876473.1">
    <property type="nucleotide sequence ID" value="NZ_REFJ01000002.1"/>
</dbReference>
<dbReference type="Proteomes" id="UP000267187">
    <property type="component" value="Unassembled WGS sequence"/>
</dbReference>
<evidence type="ECO:0000313" key="7">
    <source>
        <dbReference type="EMBL" id="RMA81326.1"/>
    </source>
</evidence>
<protein>
    <submittedName>
        <fullName evidence="7">Type II secretion system protein H</fullName>
    </submittedName>
</protein>
<dbReference type="NCBIfam" id="TIGR02532">
    <property type="entry name" value="IV_pilin_GFxxxE"/>
    <property type="match status" value="1"/>
</dbReference>
<proteinExistence type="predicted"/>
<accession>A0A3M0A9M9</accession>
<dbReference type="InterPro" id="IPR002416">
    <property type="entry name" value="T2SS_protein-GspH"/>
</dbReference>
<dbReference type="GO" id="GO:0015627">
    <property type="term" value="C:type II protein secretion system complex"/>
    <property type="evidence" value="ECO:0007669"/>
    <property type="project" value="InterPro"/>
</dbReference>
<evidence type="ECO:0000256" key="4">
    <source>
        <dbReference type="ARBA" id="ARBA00022989"/>
    </source>
</evidence>
<keyword evidence="3 6" id="KW-0812">Transmembrane</keyword>
<organism evidence="7 8">
    <name type="scientific">Umboniibacter marinipuniceus</name>
    <dbReference type="NCBI Taxonomy" id="569599"/>
    <lineage>
        <taxon>Bacteria</taxon>
        <taxon>Pseudomonadati</taxon>
        <taxon>Pseudomonadota</taxon>
        <taxon>Gammaproteobacteria</taxon>
        <taxon>Cellvibrionales</taxon>
        <taxon>Cellvibrionaceae</taxon>
        <taxon>Umboniibacter</taxon>
    </lineage>
</organism>
<comment type="caution">
    <text evidence="7">The sequence shown here is derived from an EMBL/GenBank/DDBJ whole genome shotgun (WGS) entry which is preliminary data.</text>
</comment>
<feature type="transmembrane region" description="Helical" evidence="6">
    <location>
        <begin position="12"/>
        <end position="34"/>
    </location>
</feature>
<evidence type="ECO:0000256" key="1">
    <source>
        <dbReference type="ARBA" id="ARBA00004167"/>
    </source>
</evidence>
<keyword evidence="5 6" id="KW-0472">Membrane</keyword>
<keyword evidence="2" id="KW-0488">Methylation</keyword>
<keyword evidence="4 6" id="KW-1133">Transmembrane helix</keyword>
<comment type="subcellular location">
    <subcellularLocation>
        <location evidence="1">Membrane</location>
        <topology evidence="1">Single-pass membrane protein</topology>
    </subcellularLocation>
</comment>
<dbReference type="Pfam" id="PF07963">
    <property type="entry name" value="N_methyl"/>
    <property type="match status" value="1"/>
</dbReference>